<protein>
    <submittedName>
        <fullName evidence="1">Uncharacterized protein</fullName>
    </submittedName>
</protein>
<reference evidence="1" key="1">
    <citation type="submission" date="2021-11" db="EMBL/GenBank/DDBJ databases">
        <title>Fusarium solani-melongenae Genome sequencing and assembly.</title>
        <authorList>
            <person name="Xie S."/>
            <person name="Huang L."/>
            <person name="Zhang X."/>
        </authorList>
    </citation>
    <scope>NUCLEOTIDE SEQUENCE</scope>
    <source>
        <strain evidence="1">CRI 24-3</strain>
    </source>
</reference>
<evidence type="ECO:0000313" key="2">
    <source>
        <dbReference type="Proteomes" id="UP000830768"/>
    </source>
</evidence>
<dbReference type="Proteomes" id="UP000830768">
    <property type="component" value="Chromosome 5"/>
</dbReference>
<sequence length="221" mass="25747">MFNRLFRRGQGPRRNSDDVNNKTQYWTPRGSIPAQIVNQQTQELHRVVDAQNGRFPKEYRNDEDHGANFHRYEQRNNPEQRQLFEVPINTRMEVGARPAPMARVRNRENLHPNDRARAARNELNDPGPLRGVVAAGPDGRPYGVVGVIYHPEGNLRGYNRAPVEPLDRQGRQQMRRFADDTADARRVGTWPPRDEDAADLTTYENRYDQVRRPRNPPQPRR</sequence>
<evidence type="ECO:0000313" key="1">
    <source>
        <dbReference type="EMBL" id="UPK95443.1"/>
    </source>
</evidence>
<keyword evidence="2" id="KW-1185">Reference proteome</keyword>
<gene>
    <name evidence="1" type="ORF">LCI18_006378</name>
</gene>
<organism evidence="1 2">
    <name type="scientific">Fusarium solani subsp. cucurbitae</name>
    <name type="common">Neocosmosporum cucurbitae</name>
    <dbReference type="NCBI Taxonomy" id="2747967"/>
    <lineage>
        <taxon>Eukaryota</taxon>
        <taxon>Fungi</taxon>
        <taxon>Dikarya</taxon>
        <taxon>Ascomycota</taxon>
        <taxon>Pezizomycotina</taxon>
        <taxon>Sordariomycetes</taxon>
        <taxon>Hypocreomycetidae</taxon>
        <taxon>Hypocreales</taxon>
        <taxon>Nectriaceae</taxon>
        <taxon>Fusarium</taxon>
        <taxon>Fusarium solani species complex</taxon>
    </lineage>
</organism>
<dbReference type="EMBL" id="CP090034">
    <property type="protein sequence ID" value="UPK95443.1"/>
    <property type="molecule type" value="Genomic_DNA"/>
</dbReference>
<name>A0ACD3Z304_FUSSC</name>
<proteinExistence type="predicted"/>
<accession>A0ACD3Z304</accession>